<feature type="region of interest" description="Disordered" evidence="3">
    <location>
        <begin position="369"/>
        <end position="393"/>
    </location>
</feature>
<feature type="region of interest" description="Disordered" evidence="3">
    <location>
        <begin position="218"/>
        <end position="243"/>
    </location>
</feature>
<evidence type="ECO:0000256" key="2">
    <source>
        <dbReference type="ARBA" id="ARBA00022723"/>
    </source>
</evidence>
<dbReference type="Pfam" id="PF12776">
    <property type="entry name" value="Myb_DNA-bind_3"/>
    <property type="match status" value="1"/>
</dbReference>
<evidence type="ECO:0000313" key="6">
    <source>
        <dbReference type="EMBL" id="KAJ4810179.1"/>
    </source>
</evidence>
<dbReference type="InterPro" id="IPR027806">
    <property type="entry name" value="HARBI1_dom"/>
</dbReference>
<sequence>MLGGSYFHQPDGSEVPVQVSSNRKYFPYFKDCLGAIDGTHIRAKVSPLDAPRYRGRKEYPTQNVLAACTFDLKFTYVLPGWEGTASDSKIIKSALNRPCPLIIPEGKYYLVDAGFMTKTSLLTPYRATRYHLKEYSGNPPRNARELYNLRHSSLRNAIERAFGVLKKRDPDKRLMAQVDAEVANRSDEQRDNAVEDPQEITRGEQLRDEIAAAMWRDYNNNRMGKTKRNSNSSPNATGGGRGESLVWTHKMDEALVDAFVLQHDLKNRNGGTFTSHAYDQIVKELKEAFPDKPIDKERVKNRMKYIKRGFGTCYDLFRNISGFGWNPITHMFEADSDVWDRLIKDHLEAAEGMNKPILHYDKLNRLYGKDRANGDSSESPEEMMQRLTQEDNQLEGDVISEIDRLLSRNEATLQDLDDDTSPDGRKKHKGKATKEEIQTEIMKGIQRIGEYIMKSTEAMAKAHNSQLAVPAREIWDVILALNLDPNMEMIAYRFLINNSVEVEALLGCPLEKRKDYLMRILPR</sequence>
<feature type="domain" description="Myb/SANT-like" evidence="4">
    <location>
        <begin position="247"/>
        <end position="341"/>
    </location>
</feature>
<dbReference type="AlphaFoldDB" id="A0AAV8GYN3"/>
<dbReference type="Pfam" id="PF13359">
    <property type="entry name" value="DDE_Tnp_4"/>
    <property type="match status" value="1"/>
</dbReference>
<feature type="domain" description="DDE Tnp4" evidence="5">
    <location>
        <begin position="36"/>
        <end position="168"/>
    </location>
</feature>
<evidence type="ECO:0000256" key="3">
    <source>
        <dbReference type="SAM" id="MobiDB-lite"/>
    </source>
</evidence>
<keyword evidence="7" id="KW-1185">Reference proteome</keyword>
<dbReference type="PANTHER" id="PTHR46929">
    <property type="entry name" value="EXPRESSED PROTEIN"/>
    <property type="match status" value="1"/>
</dbReference>
<keyword evidence="6" id="KW-0238">DNA-binding</keyword>
<keyword evidence="2" id="KW-0479">Metal-binding</keyword>
<dbReference type="EMBL" id="JAMFTS010000001">
    <property type="protein sequence ID" value="KAJ4810179.1"/>
    <property type="molecule type" value="Genomic_DNA"/>
</dbReference>
<dbReference type="Proteomes" id="UP001140206">
    <property type="component" value="Chromosome 1"/>
</dbReference>
<comment type="cofactor">
    <cofactor evidence="1">
        <name>a divalent metal cation</name>
        <dbReference type="ChEBI" id="CHEBI:60240"/>
    </cofactor>
</comment>
<evidence type="ECO:0000256" key="1">
    <source>
        <dbReference type="ARBA" id="ARBA00001968"/>
    </source>
</evidence>
<organism evidence="6 7">
    <name type="scientific">Rhynchospora pubera</name>
    <dbReference type="NCBI Taxonomy" id="906938"/>
    <lineage>
        <taxon>Eukaryota</taxon>
        <taxon>Viridiplantae</taxon>
        <taxon>Streptophyta</taxon>
        <taxon>Embryophyta</taxon>
        <taxon>Tracheophyta</taxon>
        <taxon>Spermatophyta</taxon>
        <taxon>Magnoliopsida</taxon>
        <taxon>Liliopsida</taxon>
        <taxon>Poales</taxon>
        <taxon>Cyperaceae</taxon>
        <taxon>Cyperoideae</taxon>
        <taxon>Rhynchosporeae</taxon>
        <taxon>Rhynchospora</taxon>
    </lineage>
</organism>
<feature type="region of interest" description="Disordered" evidence="3">
    <location>
        <begin position="181"/>
        <end position="200"/>
    </location>
</feature>
<feature type="compositionally biased region" description="Polar residues" evidence="3">
    <location>
        <begin position="218"/>
        <end position="236"/>
    </location>
</feature>
<evidence type="ECO:0000259" key="5">
    <source>
        <dbReference type="Pfam" id="PF13359"/>
    </source>
</evidence>
<dbReference type="PANTHER" id="PTHR46929:SF13">
    <property type="entry name" value="MYB_SANT-LIKE DNA-BINDING DOMAIN PROTEIN"/>
    <property type="match status" value="1"/>
</dbReference>
<protein>
    <submittedName>
        <fullName evidence="6">Myb/SANT-like DNA-binding domain protein</fullName>
    </submittedName>
</protein>
<evidence type="ECO:0000313" key="7">
    <source>
        <dbReference type="Proteomes" id="UP001140206"/>
    </source>
</evidence>
<comment type="caution">
    <text evidence="6">The sequence shown here is derived from an EMBL/GenBank/DDBJ whole genome shotgun (WGS) entry which is preliminary data.</text>
</comment>
<accession>A0AAV8GYN3</accession>
<name>A0AAV8GYN3_9POAL</name>
<dbReference type="GO" id="GO:0003677">
    <property type="term" value="F:DNA binding"/>
    <property type="evidence" value="ECO:0007669"/>
    <property type="project" value="UniProtKB-KW"/>
</dbReference>
<feature type="compositionally biased region" description="Basic and acidic residues" evidence="3">
    <location>
        <begin position="182"/>
        <end position="200"/>
    </location>
</feature>
<dbReference type="InterPro" id="IPR024752">
    <property type="entry name" value="Myb/SANT-like_dom"/>
</dbReference>
<dbReference type="GO" id="GO:0046872">
    <property type="term" value="F:metal ion binding"/>
    <property type="evidence" value="ECO:0007669"/>
    <property type="project" value="UniProtKB-KW"/>
</dbReference>
<proteinExistence type="predicted"/>
<gene>
    <name evidence="6" type="ORF">LUZ62_022745</name>
</gene>
<feature type="region of interest" description="Disordered" evidence="3">
    <location>
        <begin position="411"/>
        <end position="434"/>
    </location>
</feature>
<reference evidence="6" key="1">
    <citation type="submission" date="2022-08" db="EMBL/GenBank/DDBJ databases">
        <authorList>
            <person name="Marques A."/>
        </authorList>
    </citation>
    <scope>NUCLEOTIDE SEQUENCE</scope>
    <source>
        <strain evidence="6">RhyPub2mFocal</strain>
        <tissue evidence="6">Leaves</tissue>
    </source>
</reference>
<evidence type="ECO:0000259" key="4">
    <source>
        <dbReference type="Pfam" id="PF12776"/>
    </source>
</evidence>